<dbReference type="Pfam" id="PF00069">
    <property type="entry name" value="Pkinase"/>
    <property type="match status" value="1"/>
</dbReference>
<gene>
    <name evidence="3" type="ORF">D1B32_16865</name>
</gene>
<dbReference type="GO" id="GO:0004672">
    <property type="term" value="F:protein kinase activity"/>
    <property type="evidence" value="ECO:0007669"/>
    <property type="project" value="InterPro"/>
</dbReference>
<keyword evidence="4" id="KW-1185">Reference proteome</keyword>
<evidence type="ECO:0000313" key="4">
    <source>
        <dbReference type="Proteomes" id="UP000285456"/>
    </source>
</evidence>
<feature type="domain" description="Protein kinase" evidence="2">
    <location>
        <begin position="37"/>
        <end position="277"/>
    </location>
</feature>
<dbReference type="InterPro" id="IPR017441">
    <property type="entry name" value="Protein_kinase_ATP_BS"/>
</dbReference>
<protein>
    <submittedName>
        <fullName evidence="3">Serine/threonine-protein kinase</fullName>
    </submittedName>
</protein>
<dbReference type="Gene3D" id="1.10.510.10">
    <property type="entry name" value="Transferase(Phosphotransferase) domain 1"/>
    <property type="match status" value="1"/>
</dbReference>
<evidence type="ECO:0000313" key="3">
    <source>
        <dbReference type="EMBL" id="RHW30542.1"/>
    </source>
</evidence>
<evidence type="ECO:0000259" key="2">
    <source>
        <dbReference type="PROSITE" id="PS50011"/>
    </source>
</evidence>
<dbReference type="SUPFAM" id="SSF56112">
    <property type="entry name" value="Protein kinase-like (PK-like)"/>
    <property type="match status" value="1"/>
</dbReference>
<keyword evidence="1" id="KW-0547">Nucleotide-binding</keyword>
<dbReference type="PROSITE" id="PS50011">
    <property type="entry name" value="PROTEIN_KINASE_DOM"/>
    <property type="match status" value="1"/>
</dbReference>
<feature type="binding site" evidence="1">
    <location>
        <position position="66"/>
    </location>
    <ligand>
        <name>ATP</name>
        <dbReference type="ChEBI" id="CHEBI:30616"/>
    </ligand>
</feature>
<dbReference type="EMBL" id="QWEH01000013">
    <property type="protein sequence ID" value="RHW30542.1"/>
    <property type="molecule type" value="Genomic_DNA"/>
</dbReference>
<dbReference type="PANTHER" id="PTHR24347">
    <property type="entry name" value="SERINE/THREONINE-PROTEIN KINASE"/>
    <property type="match status" value="1"/>
</dbReference>
<sequence length="277" mass="32264">MDLIWKGLNLTLRIIRKIFQLIVDRPIKNGVMLNDRYEVLSVIGVGSFGIVYLCKDLKANEKRVVKQLRPSKHRSKNDMELFENEIVVLRTLSHKRIPMLIESFSSNRNLFYVMSLMEGDNLEDQIFSSKKAFNEKDSLLILSYLLELVDYIHSKGIYHQDLRIPNILLNKKDLFLIDFGLAKFSATVDPHHSHEGILKLKQQDYYDLGEILLFLLYTTYSSKNKKALPWTEELSLKKETVYLLKRLVQINEPYSNMNEILADLQSALKAQEPLSKN</sequence>
<name>A0A417YD55_9BACI</name>
<proteinExistence type="predicted"/>
<dbReference type="InterPro" id="IPR011009">
    <property type="entry name" value="Kinase-like_dom_sf"/>
</dbReference>
<dbReference type="PROSITE" id="PS00107">
    <property type="entry name" value="PROTEIN_KINASE_ATP"/>
    <property type="match status" value="1"/>
</dbReference>
<dbReference type="AlphaFoldDB" id="A0A417YD55"/>
<keyword evidence="3" id="KW-0418">Kinase</keyword>
<dbReference type="OrthoDB" id="9788659at2"/>
<keyword evidence="3" id="KW-0808">Transferase</keyword>
<evidence type="ECO:0000256" key="1">
    <source>
        <dbReference type="PROSITE-ProRule" id="PRU10141"/>
    </source>
</evidence>
<organism evidence="3 4">
    <name type="scientific">Oceanobacillus profundus</name>
    <dbReference type="NCBI Taxonomy" id="372463"/>
    <lineage>
        <taxon>Bacteria</taxon>
        <taxon>Bacillati</taxon>
        <taxon>Bacillota</taxon>
        <taxon>Bacilli</taxon>
        <taxon>Bacillales</taxon>
        <taxon>Bacillaceae</taxon>
        <taxon>Oceanobacillus</taxon>
    </lineage>
</organism>
<dbReference type="InterPro" id="IPR000719">
    <property type="entry name" value="Prot_kinase_dom"/>
</dbReference>
<reference evidence="3 4" key="1">
    <citation type="journal article" date="2007" name="Int. J. Syst. Evol. Microbiol.">
        <title>Oceanobacillus profundus sp. nov., isolated from a deep-sea sediment core.</title>
        <authorList>
            <person name="Kim Y.G."/>
            <person name="Choi D.H."/>
            <person name="Hyun S."/>
            <person name="Cho B.C."/>
        </authorList>
    </citation>
    <scope>NUCLEOTIDE SEQUENCE [LARGE SCALE GENOMIC DNA]</scope>
    <source>
        <strain evidence="3 4">DSM 18246</strain>
    </source>
</reference>
<comment type="caution">
    <text evidence="3">The sequence shown here is derived from an EMBL/GenBank/DDBJ whole genome shotgun (WGS) entry which is preliminary data.</text>
</comment>
<accession>A0A417YD55</accession>
<dbReference type="Proteomes" id="UP000285456">
    <property type="component" value="Unassembled WGS sequence"/>
</dbReference>
<keyword evidence="1" id="KW-0067">ATP-binding</keyword>
<dbReference type="GO" id="GO:0005524">
    <property type="term" value="F:ATP binding"/>
    <property type="evidence" value="ECO:0007669"/>
    <property type="project" value="UniProtKB-UniRule"/>
</dbReference>